<keyword evidence="3" id="KW-1185">Reference proteome</keyword>
<protein>
    <recommendedName>
        <fullName evidence="4">Membrane-associated protein</fullName>
    </recommendedName>
</protein>
<proteinExistence type="predicted"/>
<dbReference type="Proteomes" id="UP000051952">
    <property type="component" value="Unassembled WGS sequence"/>
</dbReference>
<dbReference type="AlphaFoldDB" id="A0A0S4JAI9"/>
<organism evidence="2 3">
    <name type="scientific">Bodo saltans</name>
    <name type="common">Flagellated protozoan</name>
    <dbReference type="NCBI Taxonomy" id="75058"/>
    <lineage>
        <taxon>Eukaryota</taxon>
        <taxon>Discoba</taxon>
        <taxon>Euglenozoa</taxon>
        <taxon>Kinetoplastea</taxon>
        <taxon>Metakinetoplastina</taxon>
        <taxon>Eubodonida</taxon>
        <taxon>Bodonidae</taxon>
        <taxon>Bodo</taxon>
    </lineage>
</organism>
<dbReference type="VEuPathDB" id="TriTrypDB:BSAL_09290"/>
<evidence type="ECO:0000256" key="1">
    <source>
        <dbReference type="SAM" id="SignalP"/>
    </source>
</evidence>
<accession>A0A0S4JAI9</accession>
<evidence type="ECO:0008006" key="4">
    <source>
        <dbReference type="Google" id="ProtNLM"/>
    </source>
</evidence>
<dbReference type="EMBL" id="CYKH01001477">
    <property type="protein sequence ID" value="CUG87232.1"/>
    <property type="molecule type" value="Genomic_DNA"/>
</dbReference>
<gene>
    <name evidence="2" type="ORF">BSAL_09290</name>
</gene>
<feature type="signal peptide" evidence="1">
    <location>
        <begin position="1"/>
        <end position="18"/>
    </location>
</feature>
<reference evidence="3" key="1">
    <citation type="submission" date="2015-09" db="EMBL/GenBank/DDBJ databases">
        <authorList>
            <consortium name="Pathogen Informatics"/>
        </authorList>
    </citation>
    <scope>NUCLEOTIDE SEQUENCE [LARGE SCALE GENOMIC DNA]</scope>
    <source>
        <strain evidence="3">Lake Konstanz</strain>
    </source>
</reference>
<evidence type="ECO:0000313" key="2">
    <source>
        <dbReference type="EMBL" id="CUG87232.1"/>
    </source>
</evidence>
<feature type="chain" id="PRO_5006622167" description="Membrane-associated protein" evidence="1">
    <location>
        <begin position="19"/>
        <end position="166"/>
    </location>
</feature>
<keyword evidence="1" id="KW-0732">Signal</keyword>
<sequence>MLWRLVIALLSLALYVWSSTRNAVRKDVVPLKQPSPKIRFVFLSARGCRFSSITRAVDSFSAFVGEHNTAPNVECVASDGTSTLRSTDIVILMEGQERHGRHAEMIPNHAREYYAEMASYRYECGPTRNIIKCENNAVNFRHELTQQFFSRLCPTPAKRNMYDEEH</sequence>
<name>A0A0S4JAI9_BODSA</name>
<evidence type="ECO:0000313" key="3">
    <source>
        <dbReference type="Proteomes" id="UP000051952"/>
    </source>
</evidence>